<proteinExistence type="predicted"/>
<gene>
    <name evidence="2" type="ORF">P0Y65_11260</name>
</gene>
<sequence length="194" mass="22140">MMRPEIRSHIADLRLTLALRRFWQALDRLSHKYRPDQPRAPKGTSEGGQWIPSAGAVTGQSGASQRVRVAQNFSINPIITPERMFHIINSHGFYTPRTRPNNSRFLLQFSTPEAIQSIVDDLYRRHTVPMPWTHGNLYEFSGDFVEVDLTTGAVTPLLVGVDKYGQLTDRVRIRFDPVTGQIHQLYPVEMWGAD</sequence>
<dbReference type="Proteomes" id="UP001217476">
    <property type="component" value="Chromosome"/>
</dbReference>
<evidence type="ECO:0000256" key="1">
    <source>
        <dbReference type="SAM" id="MobiDB-lite"/>
    </source>
</evidence>
<feature type="region of interest" description="Disordered" evidence="1">
    <location>
        <begin position="33"/>
        <end position="59"/>
    </location>
</feature>
<dbReference type="EMBL" id="CP119312">
    <property type="protein sequence ID" value="WEK02787.1"/>
    <property type="molecule type" value="Genomic_DNA"/>
</dbReference>
<organism evidence="2 3">
    <name type="scientific">Candidatus Devosia phytovorans</name>
    <dbReference type="NCBI Taxonomy" id="3121372"/>
    <lineage>
        <taxon>Bacteria</taxon>
        <taxon>Pseudomonadati</taxon>
        <taxon>Pseudomonadota</taxon>
        <taxon>Alphaproteobacteria</taxon>
        <taxon>Hyphomicrobiales</taxon>
        <taxon>Devosiaceae</taxon>
        <taxon>Devosia</taxon>
    </lineage>
</organism>
<dbReference type="AlphaFoldDB" id="A0AAJ5VR94"/>
<reference evidence="2" key="1">
    <citation type="submission" date="2023-03" db="EMBL/GenBank/DDBJ databases">
        <title>Andean soil-derived lignocellulolytic bacterial consortium as a source of novel taxa and putative plastic-active enzymes.</title>
        <authorList>
            <person name="Diaz-Garcia L."/>
            <person name="Chuvochina M."/>
            <person name="Feuerriegel G."/>
            <person name="Bunk B."/>
            <person name="Sproer C."/>
            <person name="Streit W.R."/>
            <person name="Rodriguez L.M."/>
            <person name="Overmann J."/>
            <person name="Jimenez D.J."/>
        </authorList>
    </citation>
    <scope>NUCLEOTIDE SEQUENCE</scope>
    <source>
        <strain evidence="2">MAG 4196</strain>
    </source>
</reference>
<evidence type="ECO:0000313" key="3">
    <source>
        <dbReference type="Proteomes" id="UP001217476"/>
    </source>
</evidence>
<name>A0AAJ5VR94_9HYPH</name>
<protein>
    <submittedName>
        <fullName evidence="2">Uncharacterized protein</fullName>
    </submittedName>
</protein>
<evidence type="ECO:0000313" key="2">
    <source>
        <dbReference type="EMBL" id="WEK02787.1"/>
    </source>
</evidence>
<accession>A0AAJ5VR94</accession>